<keyword evidence="3 6" id="KW-0808">Transferase</keyword>
<accession>A0ABV9K6I8</accession>
<evidence type="ECO:0000256" key="5">
    <source>
        <dbReference type="ARBA" id="ARBA00022694"/>
    </source>
</evidence>
<dbReference type="InterPro" id="IPR025714">
    <property type="entry name" value="Methyltranfer_dom"/>
</dbReference>
<dbReference type="SUPFAM" id="SSF53335">
    <property type="entry name" value="S-adenosyl-L-methionine-dependent methyltransferases"/>
    <property type="match status" value="1"/>
</dbReference>
<keyword evidence="5 6" id="KW-0819">tRNA processing</keyword>
<name>A0ABV9K6I8_9PORP</name>
<keyword evidence="2 6" id="KW-0489">Methyltransferase</keyword>
<dbReference type="InterPro" id="IPR022882">
    <property type="entry name" value="tRNA_adenine-N6_MeTrfase"/>
</dbReference>
<dbReference type="PANTHER" id="PTHR47739">
    <property type="entry name" value="TRNA1(VAL) (ADENINE(37)-N6)-METHYLTRANSFERASE"/>
    <property type="match status" value="1"/>
</dbReference>
<keyword evidence="1 6" id="KW-0963">Cytoplasm</keyword>
<dbReference type="InterPro" id="IPR050210">
    <property type="entry name" value="tRNA_Adenine-N(6)_MTase"/>
</dbReference>
<dbReference type="Proteomes" id="UP001596020">
    <property type="component" value="Unassembled WGS sequence"/>
</dbReference>
<comment type="function">
    <text evidence="6">Specifically methylates the adenine in position 37 of tRNA(1)(Val) (anticodon cmo5UAC).</text>
</comment>
<keyword evidence="4 6" id="KW-0949">S-adenosyl-L-methionine</keyword>
<comment type="subcellular location">
    <subcellularLocation>
        <location evidence="6">Cytoplasm</location>
    </subcellularLocation>
</comment>
<evidence type="ECO:0000313" key="8">
    <source>
        <dbReference type="EMBL" id="MFC4665510.1"/>
    </source>
</evidence>
<evidence type="ECO:0000256" key="4">
    <source>
        <dbReference type="ARBA" id="ARBA00022691"/>
    </source>
</evidence>
<dbReference type="HAMAP" id="MF_01872">
    <property type="entry name" value="tRNA_methyltr_YfiC"/>
    <property type="match status" value="1"/>
</dbReference>
<dbReference type="GO" id="GO:0008168">
    <property type="term" value="F:methyltransferase activity"/>
    <property type="evidence" value="ECO:0007669"/>
    <property type="project" value="UniProtKB-KW"/>
</dbReference>
<evidence type="ECO:0000256" key="2">
    <source>
        <dbReference type="ARBA" id="ARBA00022603"/>
    </source>
</evidence>
<comment type="catalytic activity">
    <reaction evidence="6">
        <text>adenosine(37) in tRNA1(Val) + S-adenosyl-L-methionine = N(6)-methyladenosine(37) in tRNA1(Val) + S-adenosyl-L-homocysteine + H(+)</text>
        <dbReference type="Rhea" id="RHEA:43160"/>
        <dbReference type="Rhea" id="RHEA-COMP:10369"/>
        <dbReference type="Rhea" id="RHEA-COMP:10370"/>
        <dbReference type="ChEBI" id="CHEBI:15378"/>
        <dbReference type="ChEBI" id="CHEBI:57856"/>
        <dbReference type="ChEBI" id="CHEBI:59789"/>
        <dbReference type="ChEBI" id="CHEBI:74411"/>
        <dbReference type="ChEBI" id="CHEBI:74449"/>
        <dbReference type="EC" id="2.1.1.223"/>
    </reaction>
</comment>
<dbReference type="Gene3D" id="3.40.50.150">
    <property type="entry name" value="Vaccinia Virus protein VP39"/>
    <property type="match status" value="1"/>
</dbReference>
<gene>
    <name evidence="8" type="ORF">ACFO3G_02610</name>
</gene>
<dbReference type="InterPro" id="IPR002052">
    <property type="entry name" value="DNA_methylase_N6_adenine_CS"/>
</dbReference>
<comment type="similarity">
    <text evidence="6">Belongs to the methyltransferase superfamily. tRNA (adenine-N(6)-)-methyltransferase family.</text>
</comment>
<reference evidence="9" key="1">
    <citation type="journal article" date="2019" name="Int. J. Syst. Evol. Microbiol.">
        <title>The Global Catalogue of Microorganisms (GCM) 10K type strain sequencing project: providing services to taxonomists for standard genome sequencing and annotation.</title>
        <authorList>
            <consortium name="The Broad Institute Genomics Platform"/>
            <consortium name="The Broad Institute Genome Sequencing Center for Infectious Disease"/>
            <person name="Wu L."/>
            <person name="Ma J."/>
        </authorList>
    </citation>
    <scope>NUCLEOTIDE SEQUENCE [LARGE SCALE GENOMIC DNA]</scope>
    <source>
        <strain evidence="9">CGMCC 4.7357</strain>
    </source>
</reference>
<sequence>MANGKKFEFRQFSLSQDHCAMPIGTDGVLLGAWARPDESDAKAMILDVGCGCGLIGLMLAQRYPNANIIGIDIDSEAVSTATNNALLSPFCSRVKFYKCDIMQPDSRLLEQKFDLIVSNPPFFSNGICAPDTKRAQARHQSEGFGIDSLMDVAFSSLLGENASLALVTPFDQLDRMRLHAVKSGFELSRLTSVCTKEGKSPKRCLTQWRRVDLSALPVSDQPLCILDKNGCYSDQYKTLTEEFYLPSHFDKK</sequence>
<dbReference type="GO" id="GO:0032259">
    <property type="term" value="P:methylation"/>
    <property type="evidence" value="ECO:0007669"/>
    <property type="project" value="UniProtKB-KW"/>
</dbReference>
<dbReference type="EMBL" id="JBHSGO010000045">
    <property type="protein sequence ID" value="MFC4665510.1"/>
    <property type="molecule type" value="Genomic_DNA"/>
</dbReference>
<evidence type="ECO:0000313" key="9">
    <source>
        <dbReference type="Proteomes" id="UP001596020"/>
    </source>
</evidence>
<dbReference type="CDD" id="cd02440">
    <property type="entry name" value="AdoMet_MTases"/>
    <property type="match status" value="1"/>
</dbReference>
<dbReference type="PROSITE" id="PS00092">
    <property type="entry name" value="N6_MTASE"/>
    <property type="match status" value="1"/>
</dbReference>
<comment type="caution">
    <text evidence="8">The sequence shown here is derived from an EMBL/GenBank/DDBJ whole genome shotgun (WGS) entry which is preliminary data.</text>
</comment>
<protein>
    <recommendedName>
        <fullName evidence="6">tRNA1(Val) (adenine(37)-N6)-methyltransferase</fullName>
        <ecNumber evidence="6">2.1.1.223</ecNumber>
    </recommendedName>
    <alternativeName>
        <fullName evidence="6">tRNA m6A37 methyltransferase</fullName>
    </alternativeName>
</protein>
<keyword evidence="9" id="KW-1185">Reference proteome</keyword>
<feature type="domain" description="Methyltransferase" evidence="7">
    <location>
        <begin position="41"/>
        <end position="131"/>
    </location>
</feature>
<dbReference type="EC" id="2.1.1.223" evidence="6"/>
<proteinExistence type="inferred from homology"/>
<evidence type="ECO:0000256" key="3">
    <source>
        <dbReference type="ARBA" id="ARBA00022679"/>
    </source>
</evidence>
<dbReference type="InterPro" id="IPR029063">
    <property type="entry name" value="SAM-dependent_MTases_sf"/>
</dbReference>
<evidence type="ECO:0000256" key="1">
    <source>
        <dbReference type="ARBA" id="ARBA00022490"/>
    </source>
</evidence>
<dbReference type="PANTHER" id="PTHR47739:SF1">
    <property type="entry name" value="TRNA1(VAL) (ADENINE(37)-N6)-METHYLTRANSFERASE"/>
    <property type="match status" value="1"/>
</dbReference>
<dbReference type="RefSeq" id="WP_380077711.1">
    <property type="nucleotide sequence ID" value="NZ_JBHSGO010000045.1"/>
</dbReference>
<dbReference type="Pfam" id="PF13847">
    <property type="entry name" value="Methyltransf_31"/>
    <property type="match status" value="1"/>
</dbReference>
<evidence type="ECO:0000256" key="6">
    <source>
        <dbReference type="HAMAP-Rule" id="MF_01872"/>
    </source>
</evidence>
<organism evidence="8 9">
    <name type="scientific">Falsiporphyromonas endometrii</name>
    <dbReference type="NCBI Taxonomy" id="1387297"/>
    <lineage>
        <taxon>Bacteria</taxon>
        <taxon>Pseudomonadati</taxon>
        <taxon>Bacteroidota</taxon>
        <taxon>Bacteroidia</taxon>
        <taxon>Bacteroidales</taxon>
        <taxon>Porphyromonadaceae</taxon>
        <taxon>Falsiporphyromonas</taxon>
    </lineage>
</organism>
<evidence type="ECO:0000259" key="7">
    <source>
        <dbReference type="Pfam" id="PF13847"/>
    </source>
</evidence>